<keyword evidence="1" id="KW-0560">Oxidoreductase</keyword>
<dbReference type="Gene3D" id="2.40.110.10">
    <property type="entry name" value="Butyryl-CoA Dehydrogenase, subunit A, domain 2"/>
    <property type="match status" value="1"/>
</dbReference>
<dbReference type="InterPro" id="IPR013786">
    <property type="entry name" value="AcylCoA_DH/ox_N"/>
</dbReference>
<comment type="caution">
    <text evidence="4">The sequence shown here is derived from an EMBL/GenBank/DDBJ whole genome shotgun (WGS) entry which is preliminary data.</text>
</comment>
<accession>A0ABN1TWJ7</accession>
<evidence type="ECO:0000259" key="2">
    <source>
        <dbReference type="Pfam" id="PF02771"/>
    </source>
</evidence>
<evidence type="ECO:0000313" key="4">
    <source>
        <dbReference type="EMBL" id="GAA1106178.1"/>
    </source>
</evidence>
<dbReference type="Gene3D" id="1.20.140.10">
    <property type="entry name" value="Butyryl-CoA Dehydrogenase, subunit A, domain 3"/>
    <property type="match status" value="1"/>
</dbReference>
<dbReference type="Pfam" id="PF02771">
    <property type="entry name" value="Acyl-CoA_dh_N"/>
    <property type="match status" value="1"/>
</dbReference>
<organism evidence="4 5">
    <name type="scientific">Nocardioides dubius</name>
    <dbReference type="NCBI Taxonomy" id="317019"/>
    <lineage>
        <taxon>Bacteria</taxon>
        <taxon>Bacillati</taxon>
        <taxon>Actinomycetota</taxon>
        <taxon>Actinomycetes</taxon>
        <taxon>Propionibacteriales</taxon>
        <taxon>Nocardioidaceae</taxon>
        <taxon>Nocardioides</taxon>
    </lineage>
</organism>
<dbReference type="SUPFAM" id="SSF56645">
    <property type="entry name" value="Acyl-CoA dehydrogenase NM domain-like"/>
    <property type="match status" value="1"/>
</dbReference>
<evidence type="ECO:0000313" key="5">
    <source>
        <dbReference type="Proteomes" id="UP001501581"/>
    </source>
</evidence>
<gene>
    <name evidence="4" type="ORF">GCM10009668_27250</name>
</gene>
<dbReference type="SUPFAM" id="SSF47203">
    <property type="entry name" value="Acyl-CoA dehydrogenase C-terminal domain-like"/>
    <property type="match status" value="1"/>
</dbReference>
<dbReference type="InterPro" id="IPR009100">
    <property type="entry name" value="AcylCoA_DH/oxidase_NM_dom_sf"/>
</dbReference>
<proteinExistence type="predicted"/>
<dbReference type="InterPro" id="IPR037069">
    <property type="entry name" value="AcylCoA_DH/ox_N_sf"/>
</dbReference>
<dbReference type="PIRSF" id="PIRSF016578">
    <property type="entry name" value="HsaA"/>
    <property type="match status" value="1"/>
</dbReference>
<dbReference type="RefSeq" id="WP_343995331.1">
    <property type="nucleotide sequence ID" value="NZ_BAAALG010000011.1"/>
</dbReference>
<dbReference type="Proteomes" id="UP001501581">
    <property type="component" value="Unassembled WGS sequence"/>
</dbReference>
<feature type="domain" description="Acyl-CoA dehydrogenase/oxidase N-terminal" evidence="2">
    <location>
        <begin position="22"/>
        <end position="112"/>
    </location>
</feature>
<reference evidence="5" key="1">
    <citation type="journal article" date="2019" name="Int. J. Syst. Evol. Microbiol.">
        <title>The Global Catalogue of Microorganisms (GCM) 10K type strain sequencing project: providing services to taxonomists for standard genome sequencing and annotation.</title>
        <authorList>
            <consortium name="The Broad Institute Genomics Platform"/>
            <consortium name="The Broad Institute Genome Sequencing Center for Infectious Disease"/>
            <person name="Wu L."/>
            <person name="Ma J."/>
        </authorList>
    </citation>
    <scope>NUCLEOTIDE SEQUENCE [LARGE SCALE GENOMIC DNA]</scope>
    <source>
        <strain evidence="5">JCM 13008</strain>
    </source>
</reference>
<dbReference type="InterPro" id="IPR036250">
    <property type="entry name" value="AcylCo_DH-like_C"/>
</dbReference>
<feature type="domain" description="Acyl-CoA dehydrogenase C-terminal" evidence="3">
    <location>
        <begin position="247"/>
        <end position="380"/>
    </location>
</feature>
<dbReference type="Gene3D" id="1.10.540.10">
    <property type="entry name" value="Acyl-CoA dehydrogenase/oxidase, N-terminal domain"/>
    <property type="match status" value="1"/>
</dbReference>
<name>A0ABN1TWJ7_9ACTN</name>
<dbReference type="InterPro" id="IPR046373">
    <property type="entry name" value="Acyl-CoA_Oxase/DH_mid-dom_sf"/>
</dbReference>
<sequence length="406" mass="43205">MTAQIDTHVRTPVLSRADVEQVARDLATRFAEGSADRDAERRHPLDEVRTLAASGLLGITVPASAGGSGLAHSSAGEVLRLIARGDSSVAQIVLAHFVLLDVAALAATPELRDLLHEVATSGGWIGNATAERGTQHVFDRTTRAERRDDGTVLVRGRKFYATGALGSTLFGVAANLDGDPGHPVIVFVSPHDDGVTIEEDWSGFGQRTTASGTVILDDVAVPAAQLLDLGPVPADPPRSPVGAYDQLLHAAIDVGIARAALEDGAAFVRDRSRPWVESGVARVSDEPHVQLRFGQLRTRLAALEALFDRAGRAVDEVDRTAPTQAQLLDASFAVAEAKAYAQEVGPAIATDVIELAGTSAVDQRHGLDRHWRNVRTHSLHDPARWKYVHLGAHLLDGTAPPNHPLF</sequence>
<dbReference type="Pfam" id="PF08028">
    <property type="entry name" value="Acyl-CoA_dh_2"/>
    <property type="match status" value="1"/>
</dbReference>
<dbReference type="PANTHER" id="PTHR43884:SF12">
    <property type="entry name" value="ISOVALERYL-COA DEHYDROGENASE, MITOCHONDRIAL-RELATED"/>
    <property type="match status" value="1"/>
</dbReference>
<dbReference type="InterPro" id="IPR013107">
    <property type="entry name" value="Acyl-CoA_DH_C"/>
</dbReference>
<protein>
    <submittedName>
        <fullName evidence="4">Acyl-CoA dehydrogenase family protein</fullName>
    </submittedName>
</protein>
<keyword evidence="5" id="KW-1185">Reference proteome</keyword>
<dbReference type="EMBL" id="BAAALG010000011">
    <property type="protein sequence ID" value="GAA1106178.1"/>
    <property type="molecule type" value="Genomic_DNA"/>
</dbReference>
<evidence type="ECO:0000256" key="1">
    <source>
        <dbReference type="ARBA" id="ARBA00023002"/>
    </source>
</evidence>
<evidence type="ECO:0000259" key="3">
    <source>
        <dbReference type="Pfam" id="PF08028"/>
    </source>
</evidence>
<dbReference type="PANTHER" id="PTHR43884">
    <property type="entry name" value="ACYL-COA DEHYDROGENASE"/>
    <property type="match status" value="1"/>
</dbReference>